<protein>
    <submittedName>
        <fullName evidence="1">Uncharacterized protein</fullName>
    </submittedName>
</protein>
<sequence length="45" mass="4987">MPIVLLRAPPHPFFFSALSAVAGFAEERPAAEKPCRHLLLEIQKS</sequence>
<comment type="caution">
    <text evidence="1">The sequence shown here is derived from an EMBL/GenBank/DDBJ whole genome shotgun (WGS) entry which is preliminary data.</text>
</comment>
<dbReference type="AlphaFoldDB" id="A0A222KDF9"/>
<evidence type="ECO:0000313" key="2">
    <source>
        <dbReference type="Proteomes" id="UP000429484"/>
    </source>
</evidence>
<reference evidence="1 2" key="1">
    <citation type="journal article" date="2013" name="Genome Biol.">
        <title>Comparative genomics of the core and accessory genomes of 48 Sinorhizobium strains comprising five genospecies.</title>
        <authorList>
            <person name="Sugawara M."/>
            <person name="Epstein B."/>
            <person name="Badgley B.D."/>
            <person name="Unno T."/>
            <person name="Xu L."/>
            <person name="Reese J."/>
            <person name="Gyaneshwar P."/>
            <person name="Denny R."/>
            <person name="Mudge J."/>
            <person name="Bharti A.K."/>
            <person name="Farmer A.D."/>
            <person name="May G.D."/>
            <person name="Woodward J.E."/>
            <person name="Medigue C."/>
            <person name="Vallenet D."/>
            <person name="Lajus A."/>
            <person name="Rouy Z."/>
            <person name="Martinez-Vaz B."/>
            <person name="Tiffin P."/>
            <person name="Young N.D."/>
            <person name="Sadowsky M.J."/>
        </authorList>
    </citation>
    <scope>NUCLEOTIDE SEQUENCE [LARGE SCALE GENOMIC DNA]</scope>
    <source>
        <strain evidence="1 2">N6B1</strain>
    </source>
</reference>
<accession>A0A222KDF9</accession>
<dbReference type="Proteomes" id="UP000429484">
    <property type="component" value="Unassembled WGS sequence"/>
</dbReference>
<evidence type="ECO:0000313" key="1">
    <source>
        <dbReference type="EMBL" id="MQW36401.1"/>
    </source>
</evidence>
<dbReference type="EMBL" id="WISR01000222">
    <property type="protein sequence ID" value="MQW36401.1"/>
    <property type="molecule type" value="Genomic_DNA"/>
</dbReference>
<proteinExistence type="predicted"/>
<organism evidence="1 2">
    <name type="scientific">Rhizobium meliloti</name>
    <name type="common">Ensifer meliloti</name>
    <name type="synonym">Sinorhizobium meliloti</name>
    <dbReference type="NCBI Taxonomy" id="382"/>
    <lineage>
        <taxon>Bacteria</taxon>
        <taxon>Pseudomonadati</taxon>
        <taxon>Pseudomonadota</taxon>
        <taxon>Alphaproteobacteria</taxon>
        <taxon>Hyphomicrobiales</taxon>
        <taxon>Rhizobiaceae</taxon>
        <taxon>Sinorhizobium/Ensifer group</taxon>
        <taxon>Sinorhizobium</taxon>
    </lineage>
</organism>
<gene>
    <name evidence="1" type="ORF">GHK53_27425</name>
</gene>
<name>A0A222KDF9_RHIML</name>